<comment type="caution">
    <text evidence="2">The sequence shown here is derived from an EMBL/GenBank/DDBJ whole genome shotgun (WGS) entry which is preliminary data.</text>
</comment>
<name>A0A4C1UPN7_EUMVA</name>
<organism evidence="2 3">
    <name type="scientific">Eumeta variegata</name>
    <name type="common">Bagworm moth</name>
    <name type="synonym">Eumeta japonica</name>
    <dbReference type="NCBI Taxonomy" id="151549"/>
    <lineage>
        <taxon>Eukaryota</taxon>
        <taxon>Metazoa</taxon>
        <taxon>Ecdysozoa</taxon>
        <taxon>Arthropoda</taxon>
        <taxon>Hexapoda</taxon>
        <taxon>Insecta</taxon>
        <taxon>Pterygota</taxon>
        <taxon>Neoptera</taxon>
        <taxon>Endopterygota</taxon>
        <taxon>Lepidoptera</taxon>
        <taxon>Glossata</taxon>
        <taxon>Ditrysia</taxon>
        <taxon>Tineoidea</taxon>
        <taxon>Psychidae</taxon>
        <taxon>Oiketicinae</taxon>
        <taxon>Eumeta</taxon>
    </lineage>
</organism>
<evidence type="ECO:0000256" key="1">
    <source>
        <dbReference type="SAM" id="MobiDB-lite"/>
    </source>
</evidence>
<dbReference type="Proteomes" id="UP000299102">
    <property type="component" value="Unassembled WGS sequence"/>
</dbReference>
<reference evidence="2 3" key="1">
    <citation type="journal article" date="2019" name="Commun. Biol.">
        <title>The bagworm genome reveals a unique fibroin gene that provides high tensile strength.</title>
        <authorList>
            <person name="Kono N."/>
            <person name="Nakamura H."/>
            <person name="Ohtoshi R."/>
            <person name="Tomita M."/>
            <person name="Numata K."/>
            <person name="Arakawa K."/>
        </authorList>
    </citation>
    <scope>NUCLEOTIDE SEQUENCE [LARGE SCALE GENOMIC DNA]</scope>
</reference>
<keyword evidence="3" id="KW-1185">Reference proteome</keyword>
<sequence>MPGHTRAYNSPTTITAAKGSSHVCIAGRRRRRRRRWSDGDTGSGDAVTERSVRARDQRPAAAGGAASAHPCRGAAPHVSELFY</sequence>
<gene>
    <name evidence="2" type="ORF">EVAR_94208_1</name>
</gene>
<evidence type="ECO:0000313" key="2">
    <source>
        <dbReference type="EMBL" id="GBP27804.1"/>
    </source>
</evidence>
<dbReference type="AlphaFoldDB" id="A0A4C1UPN7"/>
<accession>A0A4C1UPN7</accession>
<feature type="compositionally biased region" description="Basic and acidic residues" evidence="1">
    <location>
        <begin position="47"/>
        <end position="58"/>
    </location>
</feature>
<protein>
    <submittedName>
        <fullName evidence="2">Uncharacterized protein</fullName>
    </submittedName>
</protein>
<proteinExistence type="predicted"/>
<feature type="region of interest" description="Disordered" evidence="1">
    <location>
        <begin position="29"/>
        <end position="72"/>
    </location>
</feature>
<dbReference type="EMBL" id="BGZK01000199">
    <property type="protein sequence ID" value="GBP27804.1"/>
    <property type="molecule type" value="Genomic_DNA"/>
</dbReference>
<evidence type="ECO:0000313" key="3">
    <source>
        <dbReference type="Proteomes" id="UP000299102"/>
    </source>
</evidence>